<feature type="domain" description="Reverse transcriptase" evidence="3">
    <location>
        <begin position="1"/>
        <end position="120"/>
    </location>
</feature>
<accession>A0A851NC02</accession>
<dbReference type="PROSITE" id="PS50878">
    <property type="entry name" value="RT_POL"/>
    <property type="match status" value="1"/>
</dbReference>
<feature type="non-terminal residue" evidence="4">
    <location>
        <position position="212"/>
    </location>
</feature>
<dbReference type="AlphaFoldDB" id="A0A851NC02"/>
<sequence length="212" mass="24313">ATIDVKVMFFMVPLQKGDQDQFAFTWERQQYTFTRLLQGYKHSPTLVHHALVQELEQVPLEEGVKIYQYIDGILVGGDDLMSVKTMHDKIIKHFQGLGLTIPPDKVQSPAAEVKFLGIWWKGGMACIPQDTLSALDQLRMLESKKELQHALGLWVFWRKHIPDFSITAWPLHDLLRKGASWEWAPIHEEALQLLLFEATTHQTLGPIHPSDP</sequence>
<proteinExistence type="inferred from homology"/>
<dbReference type="InterPro" id="IPR043502">
    <property type="entry name" value="DNA/RNA_pol_sf"/>
</dbReference>
<evidence type="ECO:0000313" key="4">
    <source>
        <dbReference type="EMBL" id="NXC39736.1"/>
    </source>
</evidence>
<evidence type="ECO:0000313" key="5">
    <source>
        <dbReference type="Proteomes" id="UP000613066"/>
    </source>
</evidence>
<reference evidence="4" key="1">
    <citation type="submission" date="2019-09" db="EMBL/GenBank/DDBJ databases">
        <title>Bird 10,000 Genomes (B10K) Project - Family phase.</title>
        <authorList>
            <person name="Zhang G."/>
        </authorList>
    </citation>
    <scope>NUCLEOTIDE SEQUENCE</scope>
    <source>
        <strain evidence="4">B10K-DU-001-08</strain>
        <tissue evidence="4">Muscle</tissue>
    </source>
</reference>
<dbReference type="InterPro" id="IPR043128">
    <property type="entry name" value="Rev_trsase/Diguanyl_cyclase"/>
</dbReference>
<organism evidence="4 5">
    <name type="scientific">Penelope pileata</name>
    <dbReference type="NCBI Taxonomy" id="1118817"/>
    <lineage>
        <taxon>Eukaryota</taxon>
        <taxon>Metazoa</taxon>
        <taxon>Chordata</taxon>
        <taxon>Craniata</taxon>
        <taxon>Vertebrata</taxon>
        <taxon>Euteleostomi</taxon>
        <taxon>Archelosauria</taxon>
        <taxon>Archosauria</taxon>
        <taxon>Dinosauria</taxon>
        <taxon>Saurischia</taxon>
        <taxon>Theropoda</taxon>
        <taxon>Coelurosauria</taxon>
        <taxon>Aves</taxon>
        <taxon>Neognathae</taxon>
        <taxon>Galloanserae</taxon>
        <taxon>Galliformes</taxon>
        <taxon>Cracidae</taxon>
        <taxon>Penelope</taxon>
    </lineage>
</organism>
<dbReference type="GO" id="GO:0004523">
    <property type="term" value="F:RNA-DNA hybrid ribonuclease activity"/>
    <property type="evidence" value="ECO:0007669"/>
    <property type="project" value="UniProtKB-EC"/>
</dbReference>
<gene>
    <name evidence="4" type="primary">Tf28_1</name>
    <name evidence="4" type="ORF">PENPIL_R14896</name>
</gene>
<evidence type="ECO:0000256" key="1">
    <source>
        <dbReference type="ARBA" id="ARBA00010879"/>
    </source>
</evidence>
<dbReference type="OrthoDB" id="9950135at2759"/>
<dbReference type="Gene3D" id="3.10.10.10">
    <property type="entry name" value="HIV Type 1 Reverse Transcriptase, subunit A, domain 1"/>
    <property type="match status" value="1"/>
</dbReference>
<dbReference type="Pfam" id="PF00078">
    <property type="entry name" value="RVT_1"/>
    <property type="match status" value="1"/>
</dbReference>
<dbReference type="EC" id="3.1.26.4" evidence="2"/>
<dbReference type="InterPro" id="IPR000477">
    <property type="entry name" value="RT_dom"/>
</dbReference>
<dbReference type="PANTHER" id="PTHR33064:SF37">
    <property type="entry name" value="RIBONUCLEASE H"/>
    <property type="match status" value="1"/>
</dbReference>
<dbReference type="SUPFAM" id="SSF56672">
    <property type="entry name" value="DNA/RNA polymerases"/>
    <property type="match status" value="1"/>
</dbReference>
<evidence type="ECO:0000256" key="2">
    <source>
        <dbReference type="ARBA" id="ARBA00012180"/>
    </source>
</evidence>
<keyword evidence="5" id="KW-1185">Reference proteome</keyword>
<protein>
    <recommendedName>
        <fullName evidence="2">ribonuclease H</fullName>
        <ecNumber evidence="2">3.1.26.4</ecNumber>
    </recommendedName>
</protein>
<evidence type="ECO:0000259" key="3">
    <source>
        <dbReference type="PROSITE" id="PS50878"/>
    </source>
</evidence>
<comment type="similarity">
    <text evidence="1">Belongs to the beta type-B retroviral polymerase family. HERV class-II K(HML-2) pol subfamily.</text>
</comment>
<comment type="caution">
    <text evidence="4">The sequence shown here is derived from an EMBL/GenBank/DDBJ whole genome shotgun (WGS) entry which is preliminary data.</text>
</comment>
<dbReference type="EMBL" id="WBMW01001090">
    <property type="protein sequence ID" value="NXC39736.1"/>
    <property type="molecule type" value="Genomic_DNA"/>
</dbReference>
<name>A0A851NC02_9GALL</name>
<dbReference type="PANTHER" id="PTHR33064">
    <property type="entry name" value="POL PROTEIN"/>
    <property type="match status" value="1"/>
</dbReference>
<dbReference type="Gene3D" id="3.30.70.270">
    <property type="match status" value="2"/>
</dbReference>
<dbReference type="Proteomes" id="UP000613066">
    <property type="component" value="Unassembled WGS sequence"/>
</dbReference>
<feature type="non-terminal residue" evidence="4">
    <location>
        <position position="1"/>
    </location>
</feature>
<dbReference type="InterPro" id="IPR051320">
    <property type="entry name" value="Viral_Replic_Matur_Polypro"/>
</dbReference>